<keyword evidence="2 7" id="KW-0813">Transport</keyword>
<evidence type="ECO:0000256" key="1">
    <source>
        <dbReference type="ARBA" id="ARBA00004651"/>
    </source>
</evidence>
<keyword evidence="3" id="KW-1003">Cell membrane</keyword>
<feature type="domain" description="ABC transmembrane type-1" evidence="8">
    <location>
        <begin position="88"/>
        <end position="284"/>
    </location>
</feature>
<dbReference type="Gene3D" id="1.10.3720.10">
    <property type="entry name" value="MetI-like"/>
    <property type="match status" value="1"/>
</dbReference>
<evidence type="ECO:0000256" key="4">
    <source>
        <dbReference type="ARBA" id="ARBA00022692"/>
    </source>
</evidence>
<dbReference type="AlphaFoldDB" id="A0A1M6EKC2"/>
<evidence type="ECO:0000256" key="7">
    <source>
        <dbReference type="RuleBase" id="RU363032"/>
    </source>
</evidence>
<keyword evidence="4 7" id="KW-0812">Transmembrane</keyword>
<dbReference type="PROSITE" id="PS50928">
    <property type="entry name" value="ABC_TM1"/>
    <property type="match status" value="1"/>
</dbReference>
<dbReference type="PANTHER" id="PTHR30465:SF0">
    <property type="entry name" value="OLIGOPEPTIDE TRANSPORT SYSTEM PERMEASE PROTEIN APPB"/>
    <property type="match status" value="1"/>
</dbReference>
<dbReference type="InterPro" id="IPR000515">
    <property type="entry name" value="MetI-like"/>
</dbReference>
<dbReference type="Pfam" id="PF00528">
    <property type="entry name" value="BPD_transp_1"/>
    <property type="match status" value="1"/>
</dbReference>
<dbReference type="CDD" id="cd06261">
    <property type="entry name" value="TM_PBP2"/>
    <property type="match status" value="1"/>
</dbReference>
<proteinExistence type="inferred from homology"/>
<comment type="similarity">
    <text evidence="7">Belongs to the binding-protein-dependent transport system permease family.</text>
</comment>
<feature type="transmembrane region" description="Helical" evidence="7">
    <location>
        <begin position="220"/>
        <end position="245"/>
    </location>
</feature>
<feature type="transmembrane region" description="Helical" evidence="7">
    <location>
        <begin position="265"/>
        <end position="284"/>
    </location>
</feature>
<evidence type="ECO:0000313" key="9">
    <source>
        <dbReference type="EMBL" id="SHI85894.1"/>
    </source>
</evidence>
<evidence type="ECO:0000256" key="6">
    <source>
        <dbReference type="ARBA" id="ARBA00023136"/>
    </source>
</evidence>
<keyword evidence="10" id="KW-1185">Reference proteome</keyword>
<dbReference type="InterPro" id="IPR035906">
    <property type="entry name" value="MetI-like_sf"/>
</dbReference>
<comment type="subcellular location">
    <subcellularLocation>
        <location evidence="1 7">Cell membrane</location>
        <topology evidence="1 7">Multi-pass membrane protein</topology>
    </subcellularLocation>
</comment>
<keyword evidence="5 7" id="KW-1133">Transmembrane helix</keyword>
<feature type="transmembrane region" description="Helical" evidence="7">
    <location>
        <begin position="127"/>
        <end position="151"/>
    </location>
</feature>
<evidence type="ECO:0000256" key="3">
    <source>
        <dbReference type="ARBA" id="ARBA00022475"/>
    </source>
</evidence>
<gene>
    <name evidence="9" type="ORF">SAMN05444401_1601</name>
</gene>
<organism evidence="9 10">
    <name type="scientific">Clostridium amylolyticum</name>
    <dbReference type="NCBI Taxonomy" id="1121298"/>
    <lineage>
        <taxon>Bacteria</taxon>
        <taxon>Bacillati</taxon>
        <taxon>Bacillota</taxon>
        <taxon>Clostridia</taxon>
        <taxon>Eubacteriales</taxon>
        <taxon>Clostridiaceae</taxon>
        <taxon>Clostridium</taxon>
    </lineage>
</organism>
<evidence type="ECO:0000256" key="2">
    <source>
        <dbReference type="ARBA" id="ARBA00022448"/>
    </source>
</evidence>
<accession>A0A1M6EKC2</accession>
<reference evidence="9 10" key="1">
    <citation type="submission" date="2016-11" db="EMBL/GenBank/DDBJ databases">
        <authorList>
            <person name="Jaros S."/>
            <person name="Januszkiewicz K."/>
            <person name="Wedrychowicz H."/>
        </authorList>
    </citation>
    <scope>NUCLEOTIDE SEQUENCE [LARGE SCALE GENOMIC DNA]</scope>
    <source>
        <strain evidence="9 10">DSM 21864</strain>
    </source>
</reference>
<feature type="transmembrane region" description="Helical" evidence="7">
    <location>
        <begin position="95"/>
        <end position="115"/>
    </location>
</feature>
<dbReference type="GO" id="GO:0055085">
    <property type="term" value="P:transmembrane transport"/>
    <property type="evidence" value="ECO:0007669"/>
    <property type="project" value="InterPro"/>
</dbReference>
<keyword evidence="6 7" id="KW-0472">Membrane</keyword>
<feature type="transmembrane region" description="Helical" evidence="7">
    <location>
        <begin position="163"/>
        <end position="181"/>
    </location>
</feature>
<dbReference type="SUPFAM" id="SSF161098">
    <property type="entry name" value="MetI-like"/>
    <property type="match status" value="1"/>
</dbReference>
<feature type="transmembrane region" description="Helical" evidence="7">
    <location>
        <begin position="7"/>
        <end position="26"/>
    </location>
</feature>
<protein>
    <submittedName>
        <fullName evidence="9">Peptide/nickel transport system permease protein/oligopeptide transport system permease protein</fullName>
    </submittedName>
</protein>
<dbReference type="GO" id="GO:0005886">
    <property type="term" value="C:plasma membrane"/>
    <property type="evidence" value="ECO:0007669"/>
    <property type="project" value="UniProtKB-SubCell"/>
</dbReference>
<evidence type="ECO:0000259" key="8">
    <source>
        <dbReference type="PROSITE" id="PS50928"/>
    </source>
</evidence>
<sequence>MLKRTFSMFTSLILIFIFSITLFVYLPGDYTNNFIMKREDKDELRRELGLDKTKPQQVLYWGKRLATFDLGNAFGSKVPVKDIIKDVIKNSASMYVLSFGVSIILGVILGALAAYKKGGVFDGVSRILVLIGISSPVVVVCTIFMAVYFYTFKVSVEYFYGTVNNRLTFVFLVLLNVPLFMKYSRSMMIDILSEDYIKTAKSKGLGTFKILFKHGMRNSLVGIVGAVGVSLNTIIFTGCLLETILQFNGIGSLITQATFNRNYPLMLGSVVVLAFITVAFNYFFDIVMHIIDPRIRVAKEA</sequence>
<dbReference type="PANTHER" id="PTHR30465">
    <property type="entry name" value="INNER MEMBRANE ABC TRANSPORTER"/>
    <property type="match status" value="1"/>
</dbReference>
<name>A0A1M6EKC2_9CLOT</name>
<evidence type="ECO:0000256" key="5">
    <source>
        <dbReference type="ARBA" id="ARBA00022989"/>
    </source>
</evidence>
<dbReference type="Proteomes" id="UP000184080">
    <property type="component" value="Unassembled WGS sequence"/>
</dbReference>
<evidence type="ECO:0000313" key="10">
    <source>
        <dbReference type="Proteomes" id="UP000184080"/>
    </source>
</evidence>
<dbReference type="STRING" id="1121298.SAMN05444401_1601"/>
<dbReference type="EMBL" id="FQZO01000002">
    <property type="protein sequence ID" value="SHI85894.1"/>
    <property type="molecule type" value="Genomic_DNA"/>
</dbReference>